<reference evidence="2" key="1">
    <citation type="submission" date="2022-01" db="EMBL/GenBank/DDBJ databases">
        <authorList>
            <person name="Karlyshev A.V."/>
            <person name="Jaspars M."/>
        </authorList>
    </citation>
    <scope>NUCLEOTIDE SEQUENCE</scope>
    <source>
        <strain evidence="2">AGSA3-2</strain>
    </source>
</reference>
<evidence type="ECO:0000313" key="2">
    <source>
        <dbReference type="EMBL" id="MCE7511171.1"/>
    </source>
</evidence>
<name>A0A9Q3ZGL6_9GAMM</name>
<feature type="transmembrane region" description="Helical" evidence="1">
    <location>
        <begin position="62"/>
        <end position="91"/>
    </location>
</feature>
<organism evidence="2 3">
    <name type="scientific">Alloalcanivorax xenomutans</name>
    <dbReference type="NCBI Taxonomy" id="1094342"/>
    <lineage>
        <taxon>Bacteria</taxon>
        <taxon>Pseudomonadati</taxon>
        <taxon>Pseudomonadota</taxon>
        <taxon>Gammaproteobacteria</taxon>
        <taxon>Oceanospirillales</taxon>
        <taxon>Alcanivoracaceae</taxon>
        <taxon>Alloalcanivorax</taxon>
    </lineage>
</organism>
<dbReference type="EMBL" id="JAJVKT010000043">
    <property type="protein sequence ID" value="MCE7511171.1"/>
    <property type="molecule type" value="Genomic_DNA"/>
</dbReference>
<gene>
    <name evidence="2" type="ORF">LZG35_21255</name>
</gene>
<accession>A0A9Q3ZGL6</accession>
<evidence type="ECO:0000256" key="1">
    <source>
        <dbReference type="SAM" id="Phobius"/>
    </source>
</evidence>
<comment type="caution">
    <text evidence="2">The sequence shown here is derived from an EMBL/GenBank/DDBJ whole genome shotgun (WGS) entry which is preliminary data.</text>
</comment>
<keyword evidence="1" id="KW-1133">Transmembrane helix</keyword>
<protein>
    <submittedName>
        <fullName evidence="2">Uncharacterized protein</fullName>
    </submittedName>
</protein>
<dbReference type="AlphaFoldDB" id="A0A9Q3ZGL6"/>
<keyword evidence="1" id="KW-0472">Membrane</keyword>
<sequence length="100" mass="11195">MKKIKRFLNWYGSRKPVKFSDLPSWAVVILLGIASMEAAWFSMPLHQVGPDFIIAVNNGVPINGVAVVIAAVLLLCVVTVTYFSLVVVRLLEILKERHFQ</sequence>
<feature type="transmembrane region" description="Helical" evidence="1">
    <location>
        <begin position="21"/>
        <end position="42"/>
    </location>
</feature>
<dbReference type="RefSeq" id="WP_014994447.1">
    <property type="nucleotide sequence ID" value="NZ_CP012331.1"/>
</dbReference>
<keyword evidence="3" id="KW-1185">Reference proteome</keyword>
<dbReference type="Proteomes" id="UP001107961">
    <property type="component" value="Unassembled WGS sequence"/>
</dbReference>
<proteinExistence type="predicted"/>
<keyword evidence="1" id="KW-0812">Transmembrane</keyword>
<dbReference type="KEGG" id="axe:P40_10065"/>
<evidence type="ECO:0000313" key="3">
    <source>
        <dbReference type="Proteomes" id="UP001107961"/>
    </source>
</evidence>